<evidence type="ECO:0000259" key="3">
    <source>
        <dbReference type="Pfam" id="PF20177"/>
    </source>
</evidence>
<dbReference type="KEGG" id="mcb:Mycch_4044"/>
<proteinExistence type="predicted"/>
<keyword evidence="5" id="KW-1185">Reference proteome</keyword>
<feature type="compositionally biased region" description="Low complexity" evidence="1">
    <location>
        <begin position="173"/>
        <end position="195"/>
    </location>
</feature>
<dbReference type="HOGENOM" id="CLU_055797_0_0_11"/>
<feature type="compositionally biased region" description="Basic and acidic residues" evidence="1">
    <location>
        <begin position="329"/>
        <end position="341"/>
    </location>
</feature>
<organism evidence="4 5">
    <name type="scientific">Mycolicibacterium chubuense (strain NBB4)</name>
    <name type="common">Mycobacterium chubuense</name>
    <dbReference type="NCBI Taxonomy" id="710421"/>
    <lineage>
        <taxon>Bacteria</taxon>
        <taxon>Bacillati</taxon>
        <taxon>Actinomycetota</taxon>
        <taxon>Actinomycetes</taxon>
        <taxon>Mycobacteriales</taxon>
        <taxon>Mycobacteriaceae</taxon>
        <taxon>Mycolicibacterium</taxon>
    </lineage>
</organism>
<feature type="region of interest" description="Disordered" evidence="1">
    <location>
        <begin position="150"/>
        <end position="341"/>
    </location>
</feature>
<dbReference type="EMBL" id="CP003053">
    <property type="protein sequence ID" value="AFM18766.1"/>
    <property type="molecule type" value="Genomic_DNA"/>
</dbReference>
<sequence length="341" mass="37405" precursor="true">MPWWGAVLIAVVASVLGFAFDAGSGGGQLTGAFSALYVIGCVAAVLAVRQANVFTAVIQPPLLLFVAVPGAYFLMHSSDIHGIKDILINCGYPLIERFPLMLFTAAVVLLLGIGRWFLGRSAAQNAAADAPAPARGSRLAAKISSLIGGADEATPAEDAPRRRHSAERRRNAKPAPGRAARTGARSAKRAASSAEKPSRSHHTRPADTEIIEPVVDRPRRRRPRPAEAPASETRRRTRSASDRERRSSLPPTERRASYDRPERAERERPQRSARPRPPRPSRYDGYEPLEPHGGGPLSGGTHHPVSRVRYRGEGDTDDQPEYRTRRRAPRDFDADRWEYDI</sequence>
<keyword evidence="2" id="KW-0472">Membrane</keyword>
<dbReference type="PATRIC" id="fig|710421.3.peg.4041"/>
<feature type="compositionally biased region" description="Basic residues" evidence="1">
    <location>
        <begin position="161"/>
        <end position="172"/>
    </location>
</feature>
<evidence type="ECO:0000313" key="4">
    <source>
        <dbReference type="EMBL" id="AFM18766.1"/>
    </source>
</evidence>
<feature type="transmembrane region" description="Helical" evidence="2">
    <location>
        <begin position="29"/>
        <end position="48"/>
    </location>
</feature>
<dbReference type="STRING" id="710421.Mycch_4044"/>
<dbReference type="Pfam" id="PF20177">
    <property type="entry name" value="DUF6542"/>
    <property type="match status" value="1"/>
</dbReference>
<feature type="transmembrane region" description="Helical" evidence="2">
    <location>
        <begin position="98"/>
        <end position="118"/>
    </location>
</feature>
<dbReference type="Proteomes" id="UP000006057">
    <property type="component" value="Chromosome"/>
</dbReference>
<dbReference type="eggNOG" id="ENOG50348VF">
    <property type="taxonomic scope" value="Bacteria"/>
</dbReference>
<keyword evidence="2" id="KW-0812">Transmembrane</keyword>
<protein>
    <recommendedName>
        <fullName evidence="3">DUF6542 domain-containing protein</fullName>
    </recommendedName>
</protein>
<feature type="domain" description="DUF6542" evidence="3">
    <location>
        <begin position="1"/>
        <end position="120"/>
    </location>
</feature>
<name>I4BNA9_MYCCN</name>
<dbReference type="InterPro" id="IPR046672">
    <property type="entry name" value="DUF6542"/>
</dbReference>
<feature type="transmembrane region" description="Helical" evidence="2">
    <location>
        <begin position="60"/>
        <end position="78"/>
    </location>
</feature>
<evidence type="ECO:0000313" key="5">
    <source>
        <dbReference type="Proteomes" id="UP000006057"/>
    </source>
</evidence>
<gene>
    <name evidence="4" type="ordered locus">Mycch_4044</name>
</gene>
<accession>I4BNA9</accession>
<feature type="compositionally biased region" description="Basic and acidic residues" evidence="1">
    <location>
        <begin position="239"/>
        <end position="270"/>
    </location>
</feature>
<evidence type="ECO:0000256" key="2">
    <source>
        <dbReference type="SAM" id="Phobius"/>
    </source>
</evidence>
<evidence type="ECO:0000256" key="1">
    <source>
        <dbReference type="SAM" id="MobiDB-lite"/>
    </source>
</evidence>
<reference evidence="4 5" key="1">
    <citation type="submission" date="2012-06" db="EMBL/GenBank/DDBJ databases">
        <title>Complete sequence of chromosome of Mycobacterium chubuense NBB4.</title>
        <authorList>
            <consortium name="US DOE Joint Genome Institute"/>
            <person name="Lucas S."/>
            <person name="Han J."/>
            <person name="Lapidus A."/>
            <person name="Cheng J.-F."/>
            <person name="Goodwin L."/>
            <person name="Pitluck S."/>
            <person name="Peters L."/>
            <person name="Mikhailova N."/>
            <person name="Teshima H."/>
            <person name="Detter J.C."/>
            <person name="Han C."/>
            <person name="Tapia R."/>
            <person name="Land M."/>
            <person name="Hauser L."/>
            <person name="Kyrpides N."/>
            <person name="Ivanova N."/>
            <person name="Pagani I."/>
            <person name="Mattes T."/>
            <person name="Holmes A."/>
            <person name="Rutledge P."/>
            <person name="Paulsen I."/>
            <person name="Coleman N."/>
            <person name="Woyke T."/>
        </authorList>
    </citation>
    <scope>NUCLEOTIDE SEQUENCE [LARGE SCALE GENOMIC DNA]</scope>
    <source>
        <strain evidence="4 5">NBB4</strain>
    </source>
</reference>
<keyword evidence="2" id="KW-1133">Transmembrane helix</keyword>
<dbReference type="AlphaFoldDB" id="I4BNA9"/>